<sequence>MATPDIVLEASKEIGSALLQAKNVEKMTKEMQNREIIVFLRCSV</sequence>
<evidence type="ECO:0000313" key="1">
    <source>
        <dbReference type="EMBL" id="EJZ40475.1"/>
    </source>
</evidence>
<proteinExistence type="predicted"/>
<comment type="caution">
    <text evidence="1">The sequence shown here is derived from an EMBL/GenBank/DDBJ whole genome shotgun (WGS) entry which is preliminary data.</text>
</comment>
<evidence type="ECO:0000313" key="2">
    <source>
        <dbReference type="Proteomes" id="UP000018720"/>
    </source>
</evidence>
<accession>A0ABP2RAT3</accession>
<organism evidence="1 2">
    <name type="scientific">Leptospira licerasiae str. MMD4847</name>
    <dbReference type="NCBI Taxonomy" id="1049971"/>
    <lineage>
        <taxon>Bacteria</taxon>
        <taxon>Pseudomonadati</taxon>
        <taxon>Spirochaetota</taxon>
        <taxon>Spirochaetia</taxon>
        <taxon>Leptospirales</taxon>
        <taxon>Leptospiraceae</taxon>
        <taxon>Leptospira</taxon>
    </lineage>
</organism>
<dbReference type="EMBL" id="AHOM02000010">
    <property type="protein sequence ID" value="EJZ40475.1"/>
    <property type="molecule type" value="Genomic_DNA"/>
</dbReference>
<protein>
    <submittedName>
        <fullName evidence="1">Uncharacterized protein</fullName>
    </submittedName>
</protein>
<dbReference type="Proteomes" id="UP000018720">
    <property type="component" value="Unassembled WGS sequence"/>
</dbReference>
<gene>
    <name evidence="1" type="ORF">LEP1GSC178_1622</name>
</gene>
<name>A0ABP2RAT3_9LEPT</name>
<reference evidence="1 2" key="1">
    <citation type="submission" date="2012-08" db="EMBL/GenBank/DDBJ databases">
        <authorList>
            <person name="Harkins D.M."/>
            <person name="Durkin A.S."/>
            <person name="Selengut J.D."/>
            <person name="Sanka R."/>
            <person name="DePew J."/>
            <person name="Purushe J."/>
            <person name="Matthias M.A."/>
            <person name="Vinetz J.M."/>
            <person name="Sutton G.G."/>
            <person name="Nelson W.C."/>
            <person name="Fouts D.E."/>
        </authorList>
    </citation>
    <scope>NUCLEOTIDE SEQUENCE [LARGE SCALE GENOMIC DNA]</scope>
    <source>
        <strain evidence="1 2">MMD4847</strain>
    </source>
</reference>
<keyword evidence="2" id="KW-1185">Reference proteome</keyword>